<dbReference type="GO" id="GO:0042594">
    <property type="term" value="P:response to starvation"/>
    <property type="evidence" value="ECO:0007669"/>
    <property type="project" value="TreeGrafter"/>
</dbReference>
<proteinExistence type="predicted"/>
<dbReference type="InterPro" id="IPR036322">
    <property type="entry name" value="WD40_repeat_dom_sf"/>
</dbReference>
<comment type="caution">
    <text evidence="3">The sequence shown here is derived from an EMBL/GenBank/DDBJ whole genome shotgun (WGS) entry which is preliminary data.</text>
</comment>
<protein>
    <submittedName>
        <fullName evidence="3">Autophagy-related protein 18g</fullName>
    </submittedName>
</protein>
<dbReference type="Gene3D" id="2.130.10.10">
    <property type="entry name" value="YVTN repeat-like/Quinoprotein amine dehydrogenase"/>
    <property type="match status" value="1"/>
</dbReference>
<dbReference type="AlphaFoldDB" id="A0AAW2KWX3"/>
<dbReference type="InterPro" id="IPR048382">
    <property type="entry name" value="BCAS3_WD40"/>
</dbReference>
<dbReference type="SMART" id="SM00320">
    <property type="entry name" value="WD40"/>
    <property type="match status" value="2"/>
</dbReference>
<dbReference type="PANTHER" id="PTHR13268:SF7">
    <property type="entry name" value="AUTOPHAGY-RELATED PROTEIN 18F"/>
    <property type="match status" value="1"/>
</dbReference>
<evidence type="ECO:0000313" key="3">
    <source>
        <dbReference type="EMBL" id="KAL0311058.1"/>
    </source>
</evidence>
<dbReference type="PANTHER" id="PTHR13268">
    <property type="entry name" value="BREAST CARCINOMA AMPLIFIED SEQUENCE 3"/>
    <property type="match status" value="1"/>
</dbReference>
<name>A0AAW2KWX3_9LAMI</name>
<evidence type="ECO:0000259" key="2">
    <source>
        <dbReference type="Pfam" id="PF21034"/>
    </source>
</evidence>
<dbReference type="InterPro" id="IPR045142">
    <property type="entry name" value="BCAS3-like"/>
</dbReference>
<evidence type="ECO:0000256" key="1">
    <source>
        <dbReference type="SAM" id="MobiDB-lite"/>
    </source>
</evidence>
<dbReference type="GO" id="GO:0006914">
    <property type="term" value="P:autophagy"/>
    <property type="evidence" value="ECO:0007669"/>
    <property type="project" value="InterPro"/>
</dbReference>
<organism evidence="3">
    <name type="scientific">Sesamum angustifolium</name>
    <dbReference type="NCBI Taxonomy" id="2727405"/>
    <lineage>
        <taxon>Eukaryota</taxon>
        <taxon>Viridiplantae</taxon>
        <taxon>Streptophyta</taxon>
        <taxon>Embryophyta</taxon>
        <taxon>Tracheophyta</taxon>
        <taxon>Spermatophyta</taxon>
        <taxon>Magnoliopsida</taxon>
        <taxon>eudicotyledons</taxon>
        <taxon>Gunneridae</taxon>
        <taxon>Pentapetalae</taxon>
        <taxon>asterids</taxon>
        <taxon>lamiids</taxon>
        <taxon>Lamiales</taxon>
        <taxon>Pedaliaceae</taxon>
        <taxon>Sesamum</taxon>
    </lineage>
</organism>
<reference evidence="3" key="2">
    <citation type="journal article" date="2024" name="Plant">
        <title>Genomic evolution and insights into agronomic trait innovations of Sesamum species.</title>
        <authorList>
            <person name="Miao H."/>
            <person name="Wang L."/>
            <person name="Qu L."/>
            <person name="Liu H."/>
            <person name="Sun Y."/>
            <person name="Le M."/>
            <person name="Wang Q."/>
            <person name="Wei S."/>
            <person name="Zheng Y."/>
            <person name="Lin W."/>
            <person name="Duan Y."/>
            <person name="Cao H."/>
            <person name="Xiong S."/>
            <person name="Wang X."/>
            <person name="Wei L."/>
            <person name="Li C."/>
            <person name="Ma Q."/>
            <person name="Ju M."/>
            <person name="Zhao R."/>
            <person name="Li G."/>
            <person name="Mu C."/>
            <person name="Tian Q."/>
            <person name="Mei H."/>
            <person name="Zhang T."/>
            <person name="Gao T."/>
            <person name="Zhang H."/>
        </authorList>
    </citation>
    <scope>NUCLEOTIDE SEQUENCE</scope>
    <source>
        <strain evidence="3">G01</strain>
    </source>
</reference>
<dbReference type="InterPro" id="IPR001680">
    <property type="entry name" value="WD40_rpt"/>
</dbReference>
<dbReference type="InterPro" id="IPR015943">
    <property type="entry name" value="WD40/YVTN_repeat-like_dom_sf"/>
</dbReference>
<feature type="domain" description="BCAS3 WD40" evidence="2">
    <location>
        <begin position="92"/>
        <end position="482"/>
    </location>
</feature>
<feature type="region of interest" description="Disordered" evidence="1">
    <location>
        <begin position="1"/>
        <end position="20"/>
    </location>
</feature>
<dbReference type="SUPFAM" id="SSF50978">
    <property type="entry name" value="WD40 repeat-like"/>
    <property type="match status" value="1"/>
</dbReference>
<dbReference type="Pfam" id="PF21034">
    <property type="entry name" value="BCAS3_WD40"/>
    <property type="match status" value="1"/>
</dbReference>
<reference evidence="3" key="1">
    <citation type="submission" date="2020-06" db="EMBL/GenBank/DDBJ databases">
        <authorList>
            <person name="Li T."/>
            <person name="Hu X."/>
            <person name="Zhang T."/>
            <person name="Song X."/>
            <person name="Zhang H."/>
            <person name="Dai N."/>
            <person name="Sheng W."/>
            <person name="Hou X."/>
            <person name="Wei L."/>
        </authorList>
    </citation>
    <scope>NUCLEOTIDE SEQUENCE</scope>
    <source>
        <strain evidence="3">G01</strain>
        <tissue evidence="3">Leaf</tissue>
    </source>
</reference>
<sequence>MRNDGQKSGDGGALVPRPGRGSNGIIPNSFKALSSYLRVVSSGASTVASTVRSAASAASSAIVERDGDTNHDQVSWAGFDKLELERGSTRQILLLGFSYGFQVWDVEVADNVCNLVSRHDGPVSFLQLLPNPLVTKQSGDNFADSRPLLVICADGSFSGGNNDQDRSSTTCNGSSQQYHGSVNNSCVPTVWFYSLRSQSYVHLLRFRSVVHLVRCSSRVVAVLQSSQIHCFNAATLEREYTILTNPVPIGCYGSGNIGCGPLAVGPRWMAYSGSQVAISNSGRVSPQHLTSSPTFPCPASNGSLVAHYAKESSRQLAAGIVTLGDMGYKKLSRYYSELLPEGNNGQSGTARVKVHDIVNGHSPDAENVGMVIVRDIVSKNVIAQFRAHKSPILSLCFDPSGSLLVTASVQGHNINVFRIMPGNSGGSGAASGSSYVHLYRLQRGLTNAVIQDISFSCDSKWIMISSLRGTSHLFAISPSGGLVNFQSSDAFVSTRGVGPSLTTKPAVRGSPSSGLQVLTQQDICASGPTVTLSAVSRIKNGNNGWRNTVSGAAAAATGGRVLSVGQLHQLFTTAKAMICMAIQVR</sequence>
<dbReference type="EMBL" id="JACGWK010000016">
    <property type="protein sequence ID" value="KAL0311058.1"/>
    <property type="molecule type" value="Genomic_DNA"/>
</dbReference>
<gene>
    <name evidence="3" type="ORF">Sangu_2400500</name>
</gene>
<accession>A0AAW2KWX3</accession>
<dbReference type="GO" id="GO:0005737">
    <property type="term" value="C:cytoplasm"/>
    <property type="evidence" value="ECO:0007669"/>
    <property type="project" value="TreeGrafter"/>
</dbReference>